<dbReference type="Pfam" id="PF03466">
    <property type="entry name" value="LysR_substrate"/>
    <property type="match status" value="1"/>
</dbReference>
<dbReference type="Gene3D" id="3.40.190.10">
    <property type="entry name" value="Periplasmic binding protein-like II"/>
    <property type="match status" value="1"/>
</dbReference>
<dbReference type="PANTHER" id="PTHR30419:SF28">
    <property type="entry name" value="HTH-TYPE TRANSCRIPTIONAL REGULATOR BSDA"/>
    <property type="match status" value="1"/>
</dbReference>
<protein>
    <submittedName>
        <fullName evidence="6">Transcriptional regulator</fullName>
    </submittedName>
</protein>
<dbReference type="Gene3D" id="1.10.10.10">
    <property type="entry name" value="Winged helix-like DNA-binding domain superfamily/Winged helix DNA-binding domain"/>
    <property type="match status" value="1"/>
</dbReference>
<dbReference type="InterPro" id="IPR036390">
    <property type="entry name" value="WH_DNA-bd_sf"/>
</dbReference>
<dbReference type="InterPro" id="IPR000847">
    <property type="entry name" value="LysR_HTH_N"/>
</dbReference>
<accession>A0A7H4P4R2</accession>
<evidence type="ECO:0000256" key="1">
    <source>
        <dbReference type="ARBA" id="ARBA00009437"/>
    </source>
</evidence>
<gene>
    <name evidence="6" type="primary">abgR_3</name>
    <name evidence="6" type="ORF">NCTC9149_03857</name>
</gene>
<dbReference type="SUPFAM" id="SSF53850">
    <property type="entry name" value="Periplasmic binding protein-like II"/>
    <property type="match status" value="1"/>
</dbReference>
<evidence type="ECO:0000256" key="4">
    <source>
        <dbReference type="ARBA" id="ARBA00023163"/>
    </source>
</evidence>
<dbReference type="FunFam" id="1.10.10.10:FF:000001">
    <property type="entry name" value="LysR family transcriptional regulator"/>
    <property type="match status" value="1"/>
</dbReference>
<dbReference type="PANTHER" id="PTHR30419">
    <property type="entry name" value="HTH-TYPE TRANSCRIPTIONAL REGULATOR YBHD"/>
    <property type="match status" value="1"/>
</dbReference>
<dbReference type="InterPro" id="IPR036388">
    <property type="entry name" value="WH-like_DNA-bd_sf"/>
</dbReference>
<evidence type="ECO:0000313" key="7">
    <source>
        <dbReference type="Proteomes" id="UP000254571"/>
    </source>
</evidence>
<keyword evidence="3" id="KW-0238">DNA-binding</keyword>
<dbReference type="AlphaFoldDB" id="A0A7H4P4R2"/>
<comment type="caution">
    <text evidence="6">The sequence shown here is derived from an EMBL/GenBank/DDBJ whole genome shotgun (WGS) entry which is preliminary data.</text>
</comment>
<proteinExistence type="inferred from homology"/>
<name>A0A7H4P4R2_9ENTR</name>
<dbReference type="PROSITE" id="PS50931">
    <property type="entry name" value="HTH_LYSR"/>
    <property type="match status" value="1"/>
</dbReference>
<dbReference type="PRINTS" id="PR00039">
    <property type="entry name" value="HTHLYSR"/>
</dbReference>
<dbReference type="GO" id="GO:0003677">
    <property type="term" value="F:DNA binding"/>
    <property type="evidence" value="ECO:0007669"/>
    <property type="project" value="UniProtKB-KW"/>
</dbReference>
<dbReference type="GO" id="GO:0005829">
    <property type="term" value="C:cytosol"/>
    <property type="evidence" value="ECO:0007669"/>
    <property type="project" value="TreeGrafter"/>
</dbReference>
<organism evidence="6 7">
    <name type="scientific">Klebsiella grimontii</name>
    <dbReference type="NCBI Taxonomy" id="2058152"/>
    <lineage>
        <taxon>Bacteria</taxon>
        <taxon>Pseudomonadati</taxon>
        <taxon>Pseudomonadota</taxon>
        <taxon>Gammaproteobacteria</taxon>
        <taxon>Enterobacterales</taxon>
        <taxon>Enterobacteriaceae</taxon>
        <taxon>Klebsiella/Raoultella group</taxon>
        <taxon>Klebsiella</taxon>
    </lineage>
</organism>
<dbReference type="EMBL" id="UGMX01000002">
    <property type="protein sequence ID" value="STW07427.1"/>
    <property type="molecule type" value="Genomic_DNA"/>
</dbReference>
<evidence type="ECO:0000259" key="5">
    <source>
        <dbReference type="PROSITE" id="PS50931"/>
    </source>
</evidence>
<feature type="domain" description="HTH lysR-type" evidence="5">
    <location>
        <begin position="4"/>
        <end position="62"/>
    </location>
</feature>
<reference evidence="6 7" key="1">
    <citation type="submission" date="2018-06" db="EMBL/GenBank/DDBJ databases">
        <authorList>
            <consortium name="Pathogen Informatics"/>
            <person name="Doyle S."/>
        </authorList>
    </citation>
    <scope>NUCLEOTIDE SEQUENCE [LARGE SCALE GENOMIC DNA]</scope>
    <source>
        <strain evidence="6 7">NCTC9149</strain>
    </source>
</reference>
<keyword evidence="2" id="KW-0805">Transcription regulation</keyword>
<keyword evidence="4" id="KW-0804">Transcription</keyword>
<dbReference type="Pfam" id="PF00126">
    <property type="entry name" value="HTH_1"/>
    <property type="match status" value="1"/>
</dbReference>
<dbReference type="InterPro" id="IPR005119">
    <property type="entry name" value="LysR_subst-bd"/>
</dbReference>
<dbReference type="InterPro" id="IPR050950">
    <property type="entry name" value="HTH-type_LysR_regulators"/>
</dbReference>
<comment type="similarity">
    <text evidence="1">Belongs to the LysR transcriptional regulatory family.</text>
</comment>
<dbReference type="SUPFAM" id="SSF46785">
    <property type="entry name" value="Winged helix' DNA-binding domain"/>
    <property type="match status" value="1"/>
</dbReference>
<evidence type="ECO:0000256" key="3">
    <source>
        <dbReference type="ARBA" id="ARBA00023125"/>
    </source>
</evidence>
<dbReference type="GO" id="GO:0003700">
    <property type="term" value="F:DNA-binding transcription factor activity"/>
    <property type="evidence" value="ECO:0007669"/>
    <property type="project" value="InterPro"/>
</dbReference>
<dbReference type="Proteomes" id="UP000254571">
    <property type="component" value="Unassembled WGS sequence"/>
</dbReference>
<sequence>MNRFTLKQLKYFVTVVETESIAEASRQLHIAQPSISIAIKNLESTFDQQLFIRHHAQGVSLTSSGRRFYDKAKELLRLSYEFEQNSRADKELVSGTISVGCFESVAPLYMPKLVAGFKKMYPEITLQLYDGEQHELMHGLHRGRFDLALVYDLELGHSIHKELLKRSAQALCFTARLSSAGAEKKRHAARVKS</sequence>
<evidence type="ECO:0000313" key="6">
    <source>
        <dbReference type="EMBL" id="STW07427.1"/>
    </source>
</evidence>
<evidence type="ECO:0000256" key="2">
    <source>
        <dbReference type="ARBA" id="ARBA00023015"/>
    </source>
</evidence>